<protein>
    <submittedName>
        <fullName evidence="1">Uncharacterized protein</fullName>
    </submittedName>
</protein>
<dbReference type="EMBL" id="FOVK01000033">
    <property type="protein sequence ID" value="SFO19218.1"/>
    <property type="molecule type" value="Genomic_DNA"/>
</dbReference>
<accession>A0A1I5F5Z3</accession>
<evidence type="ECO:0000313" key="2">
    <source>
        <dbReference type="Proteomes" id="UP000181899"/>
    </source>
</evidence>
<keyword evidence="2" id="KW-1185">Reference proteome</keyword>
<feature type="non-terminal residue" evidence="1">
    <location>
        <position position="1"/>
    </location>
</feature>
<gene>
    <name evidence="1" type="ORF">SAMN04488695_1332</name>
</gene>
<name>A0A1I5F5Z3_9CLOT</name>
<dbReference type="AlphaFoldDB" id="A0A1I5F5Z3"/>
<proteinExistence type="predicted"/>
<sequence length="27" mass="3047">ITEIGEEMEALNKEISKIQTELSKLKA</sequence>
<evidence type="ECO:0000313" key="1">
    <source>
        <dbReference type="EMBL" id="SFO19218.1"/>
    </source>
</evidence>
<dbReference type="Proteomes" id="UP000181899">
    <property type="component" value="Unassembled WGS sequence"/>
</dbReference>
<organism evidence="1 2">
    <name type="scientific">Proteiniclasticum ruminis</name>
    <dbReference type="NCBI Taxonomy" id="398199"/>
    <lineage>
        <taxon>Bacteria</taxon>
        <taxon>Bacillati</taxon>
        <taxon>Bacillota</taxon>
        <taxon>Clostridia</taxon>
        <taxon>Eubacteriales</taxon>
        <taxon>Clostridiaceae</taxon>
        <taxon>Proteiniclasticum</taxon>
    </lineage>
</organism>
<reference evidence="1 2" key="1">
    <citation type="submission" date="2016-10" db="EMBL/GenBank/DDBJ databases">
        <authorList>
            <person name="de Groot N.N."/>
        </authorList>
    </citation>
    <scope>NUCLEOTIDE SEQUENCE [LARGE SCALE GENOMIC DNA]</scope>
    <source>
        <strain evidence="1 2">ML2</strain>
    </source>
</reference>